<sequence length="101" mass="11155">MSQVSPQMEWTLLPPLTDELPYTFDNGAAFNGFNAECDHCGDMIELPLIKGRMATVAGNRCVLMAAAECPSCSGVCHYHYLLNAEGELSAERLDHSQYKEQ</sequence>
<name>A0A4V5NXQ6_9GAMM</name>
<dbReference type="AlphaFoldDB" id="A0A4V5NXQ6"/>
<evidence type="ECO:0000313" key="1">
    <source>
        <dbReference type="EMBL" id="TKB52818.1"/>
    </source>
</evidence>
<protein>
    <submittedName>
        <fullName evidence="1">Uncharacterized protein</fullName>
    </submittedName>
</protein>
<organism evidence="1 2">
    <name type="scientific">Ferrimonas aestuarii</name>
    <dbReference type="NCBI Taxonomy" id="2569539"/>
    <lineage>
        <taxon>Bacteria</taxon>
        <taxon>Pseudomonadati</taxon>
        <taxon>Pseudomonadota</taxon>
        <taxon>Gammaproteobacteria</taxon>
        <taxon>Alteromonadales</taxon>
        <taxon>Ferrimonadaceae</taxon>
        <taxon>Ferrimonas</taxon>
    </lineage>
</organism>
<accession>A0A4V5NXQ6</accession>
<reference evidence="1 2" key="1">
    <citation type="submission" date="2019-04" db="EMBL/GenBank/DDBJ databases">
        <authorList>
            <person name="Hwang J.C."/>
        </authorList>
    </citation>
    <scope>NUCLEOTIDE SEQUENCE [LARGE SCALE GENOMIC DNA]</scope>
    <source>
        <strain evidence="1 2">IMCC35002</strain>
    </source>
</reference>
<evidence type="ECO:0000313" key="2">
    <source>
        <dbReference type="Proteomes" id="UP000305675"/>
    </source>
</evidence>
<dbReference type="EMBL" id="SWCJ01000014">
    <property type="protein sequence ID" value="TKB52818.1"/>
    <property type="molecule type" value="Genomic_DNA"/>
</dbReference>
<proteinExistence type="predicted"/>
<comment type="caution">
    <text evidence="1">The sequence shown here is derived from an EMBL/GenBank/DDBJ whole genome shotgun (WGS) entry which is preliminary data.</text>
</comment>
<keyword evidence="2" id="KW-1185">Reference proteome</keyword>
<gene>
    <name evidence="1" type="ORF">FCL42_16040</name>
</gene>
<dbReference type="Proteomes" id="UP000305675">
    <property type="component" value="Unassembled WGS sequence"/>
</dbReference>
<dbReference type="RefSeq" id="WP_136864441.1">
    <property type="nucleotide sequence ID" value="NZ_SWCJ01000014.1"/>
</dbReference>
<dbReference type="OrthoDB" id="6401561at2"/>